<sequence length="160" mass="18470">MSVEIEFREYKEDVMKLLDYFECPEGCEKCKNVREKKGVTTDIFPFWIQNKEYSDKIAIAPCDKGVEIAKALAEQKKSLFAYIVDVGQMDEQEAVGLYASFLGNIELLEEQSKTFTGKEESFGNLIVDTKDAYILLSYLSYDEDNQEESRRYFEKALGMN</sequence>
<gene>
    <name evidence="1" type="ORF">LI82_12805</name>
</gene>
<dbReference type="OrthoDB" id="139625at2157"/>
<reference evidence="1 2" key="1">
    <citation type="submission" date="2014-09" db="EMBL/GenBank/DDBJ databases">
        <title>Draft genome sequence of an obligately methylotrophic methanogen, Methanococcoides methylutens, isolated from marine sediment.</title>
        <authorList>
            <person name="Guan Y."/>
            <person name="Ngugi D.K."/>
            <person name="Blom J."/>
            <person name="Ali S."/>
            <person name="Ferry J.G."/>
            <person name="Stingl U."/>
        </authorList>
    </citation>
    <scope>NUCLEOTIDE SEQUENCE [LARGE SCALE GENOMIC DNA]</scope>
    <source>
        <strain evidence="1 2">DSM 2657</strain>
    </source>
</reference>
<name>A0A099T0D6_METMT</name>
<dbReference type="RefSeq" id="WP_048196377.1">
    <property type="nucleotide sequence ID" value="NZ_CAAGSM010000005.1"/>
</dbReference>
<dbReference type="EMBL" id="JRHO01000015">
    <property type="protein sequence ID" value="KGK97651.1"/>
    <property type="molecule type" value="Genomic_DNA"/>
</dbReference>
<proteinExistence type="predicted"/>
<organism evidence="1 2">
    <name type="scientific">Methanococcoides methylutens</name>
    <dbReference type="NCBI Taxonomy" id="2226"/>
    <lineage>
        <taxon>Archaea</taxon>
        <taxon>Methanobacteriati</taxon>
        <taxon>Methanobacteriota</taxon>
        <taxon>Stenosarchaea group</taxon>
        <taxon>Methanomicrobia</taxon>
        <taxon>Methanosarcinales</taxon>
        <taxon>Methanosarcinaceae</taxon>
        <taxon>Methanococcoides</taxon>
    </lineage>
</organism>
<evidence type="ECO:0000313" key="1">
    <source>
        <dbReference type="EMBL" id="KGK97651.1"/>
    </source>
</evidence>
<dbReference type="Proteomes" id="UP000029859">
    <property type="component" value="Unassembled WGS sequence"/>
</dbReference>
<protein>
    <submittedName>
        <fullName evidence="1">Uncharacterized protein</fullName>
    </submittedName>
</protein>
<comment type="caution">
    <text evidence="1">The sequence shown here is derived from an EMBL/GenBank/DDBJ whole genome shotgun (WGS) entry which is preliminary data.</text>
</comment>
<dbReference type="AlphaFoldDB" id="A0A099T0D6"/>
<evidence type="ECO:0000313" key="2">
    <source>
        <dbReference type="Proteomes" id="UP000029859"/>
    </source>
</evidence>
<accession>A0A099T0D6</accession>
<keyword evidence="2" id="KW-1185">Reference proteome</keyword>